<evidence type="ECO:0000259" key="2">
    <source>
        <dbReference type="SMART" id="SM00454"/>
    </source>
</evidence>
<evidence type="ECO:0000313" key="4">
    <source>
        <dbReference type="Proteomes" id="UP001165289"/>
    </source>
</evidence>
<reference evidence="3 4" key="1">
    <citation type="journal article" date="2023" name="BMC Biol.">
        <title>The compact genome of the sponge Oopsacas minuta (Hexactinellida) is lacking key metazoan core genes.</title>
        <authorList>
            <person name="Santini S."/>
            <person name="Schenkelaars Q."/>
            <person name="Jourda C."/>
            <person name="Duchesne M."/>
            <person name="Belahbib H."/>
            <person name="Rocher C."/>
            <person name="Selva M."/>
            <person name="Riesgo A."/>
            <person name="Vervoort M."/>
            <person name="Leys S.P."/>
            <person name="Kodjabachian L."/>
            <person name="Le Bivic A."/>
            <person name="Borchiellini C."/>
            <person name="Claverie J.M."/>
            <person name="Renard E."/>
        </authorList>
    </citation>
    <scope>NUCLEOTIDE SEQUENCE [LARGE SCALE GENOMIC DNA]</scope>
    <source>
        <strain evidence="3">SPO-2</strain>
    </source>
</reference>
<gene>
    <name evidence="3" type="ORF">LOD99_15287</name>
</gene>
<keyword evidence="4" id="KW-1185">Reference proteome</keyword>
<dbReference type="Proteomes" id="UP001165289">
    <property type="component" value="Unassembled WGS sequence"/>
</dbReference>
<comment type="caution">
    <text evidence="3">The sequence shown here is derived from an EMBL/GenBank/DDBJ whole genome shotgun (WGS) entry which is preliminary data.</text>
</comment>
<dbReference type="EMBL" id="JAKMXF010000088">
    <property type="protein sequence ID" value="KAI6658487.1"/>
    <property type="molecule type" value="Genomic_DNA"/>
</dbReference>
<protein>
    <submittedName>
        <fullName evidence="3">Usher syndrome type-1G protein-like</fullName>
    </submittedName>
</protein>
<name>A0AAV7KB65_9METZ</name>
<organism evidence="3 4">
    <name type="scientific">Oopsacas minuta</name>
    <dbReference type="NCBI Taxonomy" id="111878"/>
    <lineage>
        <taxon>Eukaryota</taxon>
        <taxon>Metazoa</taxon>
        <taxon>Porifera</taxon>
        <taxon>Hexactinellida</taxon>
        <taxon>Hexasterophora</taxon>
        <taxon>Lyssacinosida</taxon>
        <taxon>Leucopsacidae</taxon>
        <taxon>Oopsacas</taxon>
    </lineage>
</organism>
<accession>A0AAV7KB65</accession>
<feature type="region of interest" description="Disordered" evidence="1">
    <location>
        <begin position="1"/>
        <end position="53"/>
    </location>
</feature>
<dbReference type="SMART" id="SM00454">
    <property type="entry name" value="SAM"/>
    <property type="match status" value="1"/>
</dbReference>
<evidence type="ECO:0000256" key="1">
    <source>
        <dbReference type="SAM" id="MobiDB-lite"/>
    </source>
</evidence>
<evidence type="ECO:0000313" key="3">
    <source>
        <dbReference type="EMBL" id="KAI6658487.1"/>
    </source>
</evidence>
<dbReference type="SUPFAM" id="SSF47769">
    <property type="entry name" value="SAM/Pointed domain"/>
    <property type="match status" value="1"/>
</dbReference>
<dbReference type="InterPro" id="IPR013761">
    <property type="entry name" value="SAM/pointed_sf"/>
</dbReference>
<proteinExistence type="predicted"/>
<sequence>MKSGKSSTLPIPDNPPPTNDNTITTFENLESQIGSDSTQQSSPGLKRRRPVPEVPKIAIVGKHNEPKLLDGDKEYDEFSLPLLLRPNVLSTFLTANTVESVAQLLQGQQIDLFSISLCSDEDLQAINVPLGPRKKISQALERRKHILLNPGPLSDSAV</sequence>
<dbReference type="InterPro" id="IPR001660">
    <property type="entry name" value="SAM"/>
</dbReference>
<dbReference type="AlphaFoldDB" id="A0AAV7KB65"/>
<feature type="domain" description="SAM" evidence="2">
    <location>
        <begin position="81"/>
        <end position="146"/>
    </location>
</feature>
<dbReference type="Gene3D" id="1.10.150.50">
    <property type="entry name" value="Transcription Factor, Ets-1"/>
    <property type="match status" value="1"/>
</dbReference>
<feature type="compositionally biased region" description="Polar residues" evidence="1">
    <location>
        <begin position="26"/>
        <end position="43"/>
    </location>
</feature>